<dbReference type="HOGENOM" id="CLU_037315_0_1_11"/>
<dbReference type="Gene3D" id="3.40.50.150">
    <property type="entry name" value="Vaccinia Virus protein VP39"/>
    <property type="match status" value="1"/>
</dbReference>
<dbReference type="Pfam" id="PF08242">
    <property type="entry name" value="Methyltransf_12"/>
    <property type="match status" value="1"/>
</dbReference>
<dbReference type="GO" id="GO:0032259">
    <property type="term" value="P:methylation"/>
    <property type="evidence" value="ECO:0007669"/>
    <property type="project" value="UniProtKB-KW"/>
</dbReference>
<reference evidence="2" key="1">
    <citation type="submission" date="2019-08" db="EMBL/GenBank/DDBJ databases">
        <title>Complete genome sequence of a mangrove-derived Streptomyces xiamenensis.</title>
        <authorList>
            <person name="Xu J."/>
        </authorList>
    </citation>
    <scope>NUCLEOTIDE SEQUENCE</scope>
    <source>
        <strain evidence="2">318</strain>
    </source>
</reference>
<dbReference type="PANTHER" id="PTHR43464">
    <property type="entry name" value="METHYLTRANSFERASE"/>
    <property type="match status" value="1"/>
</dbReference>
<dbReference type="InterPro" id="IPR029063">
    <property type="entry name" value="SAM-dependent_MTases_sf"/>
</dbReference>
<proteinExistence type="predicted"/>
<protein>
    <submittedName>
        <fullName evidence="2">Methyltransferase type 12</fullName>
    </submittedName>
</protein>
<dbReference type="KEGG" id="sxi:SXIM_34210"/>
<dbReference type="GO" id="GO:0008168">
    <property type="term" value="F:methyltransferase activity"/>
    <property type="evidence" value="ECO:0007669"/>
    <property type="project" value="UniProtKB-KW"/>
</dbReference>
<name>A0A0F7FW82_9ACTN</name>
<dbReference type="InterPro" id="IPR013217">
    <property type="entry name" value="Methyltransf_12"/>
</dbReference>
<dbReference type="AlphaFoldDB" id="A0A0F7FW82"/>
<dbReference type="SUPFAM" id="SSF53335">
    <property type="entry name" value="S-adenosyl-L-methionine-dependent methyltransferases"/>
    <property type="match status" value="1"/>
</dbReference>
<evidence type="ECO:0000313" key="2">
    <source>
        <dbReference type="EMBL" id="AKG44805.1"/>
    </source>
</evidence>
<dbReference type="CDD" id="cd02440">
    <property type="entry name" value="AdoMet_MTases"/>
    <property type="match status" value="1"/>
</dbReference>
<gene>
    <name evidence="2" type="ORF">SXIM_34210</name>
</gene>
<organism evidence="2 3">
    <name type="scientific">Streptomyces xiamenensis</name>
    <dbReference type="NCBI Taxonomy" id="408015"/>
    <lineage>
        <taxon>Bacteria</taxon>
        <taxon>Bacillati</taxon>
        <taxon>Actinomycetota</taxon>
        <taxon>Actinomycetes</taxon>
        <taxon>Kitasatosporales</taxon>
        <taxon>Streptomycetaceae</taxon>
        <taxon>Streptomyces</taxon>
    </lineage>
</organism>
<evidence type="ECO:0000259" key="1">
    <source>
        <dbReference type="Pfam" id="PF08242"/>
    </source>
</evidence>
<dbReference type="STRING" id="408015.SXIM_34210"/>
<feature type="domain" description="Methyltransferase type 12" evidence="1">
    <location>
        <begin position="44"/>
        <end position="140"/>
    </location>
</feature>
<dbReference type="PANTHER" id="PTHR43464:SF3">
    <property type="entry name" value="SAM-DEPENDENT METHYLTRANSFERASE"/>
    <property type="match status" value="1"/>
</dbReference>
<dbReference type="EMBL" id="CP009922">
    <property type="protein sequence ID" value="AKG44805.1"/>
    <property type="molecule type" value="Genomic_DNA"/>
</dbReference>
<sequence length="251" mass="27058">MQPYERHLITHAHHPIAAPLHPHSVLELLERALGDDDAAELRVLDVGCGEAAWLLEALDHFPGLRAVGIDINAAGLARAAEEARARGVADRLELHELSAADYHAPEPFDVVLCVGSTHALGGLLPTLDALRAYLAPGGRVLIGDGFWEREPTPAVLEALGEGPDAYADLATTVDRITGAGWAPVYGHTSTLDEWDDYEWSWTGSLTAWALDHPDHPKAGEAAETAAAHRDAWLHGYRGTFGFVSLVLRSTR</sequence>
<accession>A0A0F7FW82</accession>
<keyword evidence="2" id="KW-0808">Transferase</keyword>
<dbReference type="PATRIC" id="fig|408015.6.peg.3463"/>
<dbReference type="RefSeq" id="WP_046724597.1">
    <property type="nucleotide sequence ID" value="NZ_CP009922.3"/>
</dbReference>
<keyword evidence="3" id="KW-1185">Reference proteome</keyword>
<dbReference type="Proteomes" id="UP000034034">
    <property type="component" value="Chromosome"/>
</dbReference>
<evidence type="ECO:0000313" key="3">
    <source>
        <dbReference type="Proteomes" id="UP000034034"/>
    </source>
</evidence>
<keyword evidence="2" id="KW-0489">Methyltransferase</keyword>